<dbReference type="Proteomes" id="UP001597549">
    <property type="component" value="Unassembled WGS sequence"/>
</dbReference>
<organism evidence="1 2">
    <name type="scientific">Flavobacterium ardleyense</name>
    <dbReference type="NCBI Taxonomy" id="2038737"/>
    <lineage>
        <taxon>Bacteria</taxon>
        <taxon>Pseudomonadati</taxon>
        <taxon>Bacteroidota</taxon>
        <taxon>Flavobacteriia</taxon>
        <taxon>Flavobacteriales</taxon>
        <taxon>Flavobacteriaceae</taxon>
        <taxon>Flavobacterium</taxon>
    </lineage>
</organism>
<keyword evidence="2" id="KW-1185">Reference proteome</keyword>
<evidence type="ECO:0000313" key="1">
    <source>
        <dbReference type="EMBL" id="MFD2908546.1"/>
    </source>
</evidence>
<protein>
    <submittedName>
        <fullName evidence="1">Uncharacterized protein</fullName>
    </submittedName>
</protein>
<name>A0ABW5Z7T7_9FLAO</name>
<accession>A0ABW5Z7T7</accession>
<reference evidence="2" key="1">
    <citation type="journal article" date="2019" name="Int. J. Syst. Evol. Microbiol.">
        <title>The Global Catalogue of Microorganisms (GCM) 10K type strain sequencing project: providing services to taxonomists for standard genome sequencing and annotation.</title>
        <authorList>
            <consortium name="The Broad Institute Genomics Platform"/>
            <consortium name="The Broad Institute Genome Sequencing Center for Infectious Disease"/>
            <person name="Wu L."/>
            <person name="Ma J."/>
        </authorList>
    </citation>
    <scope>NUCLEOTIDE SEQUENCE [LARGE SCALE GENOMIC DNA]</scope>
    <source>
        <strain evidence="2">KCTC 52644</strain>
    </source>
</reference>
<comment type="caution">
    <text evidence="1">The sequence shown here is derived from an EMBL/GenBank/DDBJ whole genome shotgun (WGS) entry which is preliminary data.</text>
</comment>
<gene>
    <name evidence="1" type="ORF">ACFSX9_07330</name>
</gene>
<dbReference type="EMBL" id="JBHUOL010000012">
    <property type="protein sequence ID" value="MFD2908546.1"/>
    <property type="molecule type" value="Genomic_DNA"/>
</dbReference>
<sequence>MKGIYLGILSIFLLASVEVVAQKGGKVVPQKIIINVRGISKFHNLKELQDMSKGQLIPLYKERVKILYNVFPYIGVTPQPGVSFADLGIPASKENVSALDQEIVNRSQFIDNNEKFLDAILPYSDTKNIIDAILFYEEVLKMVSNSTQK</sequence>
<dbReference type="RefSeq" id="WP_379806173.1">
    <property type="nucleotide sequence ID" value="NZ_JBHUOL010000012.1"/>
</dbReference>
<evidence type="ECO:0000313" key="2">
    <source>
        <dbReference type="Proteomes" id="UP001597549"/>
    </source>
</evidence>
<proteinExistence type="predicted"/>